<dbReference type="EMBL" id="QDKG01000007">
    <property type="protein sequence ID" value="PVH24092.1"/>
    <property type="molecule type" value="Genomic_DNA"/>
</dbReference>
<dbReference type="PANTHER" id="PTHR36439">
    <property type="entry name" value="BLL4334 PROTEIN"/>
    <property type="match status" value="1"/>
</dbReference>
<dbReference type="PIRSF" id="PIRSF008502">
    <property type="entry name" value="UCP008502"/>
    <property type="match status" value="1"/>
</dbReference>
<dbReference type="Proteomes" id="UP000245627">
    <property type="component" value="Unassembled WGS sequence"/>
</dbReference>
<dbReference type="AlphaFoldDB" id="A0A2T8HFF4"/>
<dbReference type="Gene3D" id="3.30.70.1280">
    <property type="entry name" value="SP0830-like domains"/>
    <property type="match status" value="1"/>
</dbReference>
<dbReference type="PANTHER" id="PTHR36439:SF1">
    <property type="entry name" value="DUF1697 DOMAIN-CONTAINING PROTEIN"/>
    <property type="match status" value="1"/>
</dbReference>
<keyword evidence="2" id="KW-1185">Reference proteome</keyword>
<dbReference type="InterPro" id="IPR012545">
    <property type="entry name" value="DUF1697"/>
</dbReference>
<dbReference type="OrthoDB" id="9806494at2"/>
<dbReference type="SUPFAM" id="SSF160379">
    <property type="entry name" value="SP0830-like"/>
    <property type="match status" value="1"/>
</dbReference>
<protein>
    <submittedName>
        <fullName evidence="1">DUF1697 domain-containing protein</fullName>
    </submittedName>
</protein>
<evidence type="ECO:0000313" key="1">
    <source>
        <dbReference type="EMBL" id="PVH24092.1"/>
    </source>
</evidence>
<reference evidence="1 2" key="1">
    <citation type="submission" date="2018-04" db="EMBL/GenBank/DDBJ databases">
        <title>Sphingobacterium cortibacter sp. nov.</title>
        <authorList>
            <person name="Li Y."/>
        </authorList>
    </citation>
    <scope>NUCLEOTIDE SEQUENCE [LARGE SCALE GENOMIC DNA]</scope>
    <source>
        <strain evidence="1 2">2c-3</strain>
    </source>
</reference>
<dbReference type="Gene3D" id="3.30.70.1260">
    <property type="entry name" value="bacterial protein sp0830 like"/>
    <property type="match status" value="1"/>
</dbReference>
<evidence type="ECO:0000313" key="2">
    <source>
        <dbReference type="Proteomes" id="UP000245627"/>
    </source>
</evidence>
<gene>
    <name evidence="1" type="ORF">DC487_15245</name>
</gene>
<comment type="caution">
    <text evidence="1">The sequence shown here is derived from an EMBL/GenBank/DDBJ whole genome shotgun (WGS) entry which is preliminary data.</text>
</comment>
<organism evidence="1 2">
    <name type="scientific">Sphingobacterium corticibacter</name>
    <dbReference type="NCBI Taxonomy" id="2171749"/>
    <lineage>
        <taxon>Bacteria</taxon>
        <taxon>Pseudomonadati</taxon>
        <taxon>Bacteroidota</taxon>
        <taxon>Sphingobacteriia</taxon>
        <taxon>Sphingobacteriales</taxon>
        <taxon>Sphingobacteriaceae</taxon>
        <taxon>Sphingobacterium</taxon>
    </lineage>
</organism>
<name>A0A2T8HFF4_9SPHI</name>
<proteinExistence type="predicted"/>
<dbReference type="RefSeq" id="WP_116776840.1">
    <property type="nucleotide sequence ID" value="NZ_QDKG01000007.1"/>
</dbReference>
<dbReference type="Pfam" id="PF08002">
    <property type="entry name" value="DUF1697"/>
    <property type="match status" value="1"/>
</dbReference>
<accession>A0A2T8HFF4</accession>
<sequence length="180" mass="20349">MITYISILRGINVSGQKLVKMDVLKRMYENLGFENVCTYIQSGNVLFSSKESNPKELEDLISSEIQKTFGFEVPVLVLNLKTLGAIIENNPYVSEGEKDVAHLHVTFLADNPSDFDLDSILQKKQPEEEIAITTNAVYLYCPNGYGKTKLHNSFLENKLKVKATTRNWKTTKELLKMAQA</sequence>